<feature type="compositionally biased region" description="Polar residues" evidence="1">
    <location>
        <begin position="9"/>
        <end position="19"/>
    </location>
</feature>
<feature type="region of interest" description="Disordered" evidence="1">
    <location>
        <begin position="1"/>
        <end position="65"/>
    </location>
</feature>
<dbReference type="EMBL" id="JAMZMK010000301">
    <property type="protein sequence ID" value="KAI7756693.1"/>
    <property type="molecule type" value="Genomic_DNA"/>
</dbReference>
<evidence type="ECO:0000313" key="2">
    <source>
        <dbReference type="EMBL" id="KAI7756693.1"/>
    </source>
</evidence>
<feature type="region of interest" description="Disordered" evidence="1">
    <location>
        <begin position="81"/>
        <end position="107"/>
    </location>
</feature>
<dbReference type="Proteomes" id="UP001206925">
    <property type="component" value="Unassembled WGS sequence"/>
</dbReference>
<keyword evidence="3" id="KW-1185">Reference proteome</keyword>
<evidence type="ECO:0000256" key="1">
    <source>
        <dbReference type="SAM" id="MobiDB-lite"/>
    </source>
</evidence>
<feature type="compositionally biased region" description="Basic and acidic residues" evidence="1">
    <location>
        <begin position="97"/>
        <end position="107"/>
    </location>
</feature>
<feature type="non-terminal residue" evidence="2">
    <location>
        <position position="107"/>
    </location>
</feature>
<sequence>NGARIQQPLRGTSVASSTGDVVKPIDASVQKSTPGLPKAPQSNVVPLNSGTTDPSTPAKGPADASKEFSLQFGSISPGVIKEMQVPARTSSAPSNLDKQKQTQRDFV</sequence>
<name>A0AAD5D9Y8_AMBAR</name>
<reference evidence="2" key="1">
    <citation type="submission" date="2022-06" db="EMBL/GenBank/DDBJ databases">
        <title>Uncovering the hologenomic basis of an extraordinary plant invasion.</title>
        <authorList>
            <person name="Bieker V.C."/>
            <person name="Martin M.D."/>
            <person name="Gilbert T."/>
            <person name="Hodgins K."/>
            <person name="Battlay P."/>
            <person name="Petersen B."/>
            <person name="Wilson J."/>
        </authorList>
    </citation>
    <scope>NUCLEOTIDE SEQUENCE</scope>
    <source>
        <strain evidence="2">AA19_3_7</strain>
        <tissue evidence="2">Leaf</tissue>
    </source>
</reference>
<dbReference type="AlphaFoldDB" id="A0AAD5D9Y8"/>
<organism evidence="2 3">
    <name type="scientific">Ambrosia artemisiifolia</name>
    <name type="common">Common ragweed</name>
    <dbReference type="NCBI Taxonomy" id="4212"/>
    <lineage>
        <taxon>Eukaryota</taxon>
        <taxon>Viridiplantae</taxon>
        <taxon>Streptophyta</taxon>
        <taxon>Embryophyta</taxon>
        <taxon>Tracheophyta</taxon>
        <taxon>Spermatophyta</taxon>
        <taxon>Magnoliopsida</taxon>
        <taxon>eudicotyledons</taxon>
        <taxon>Gunneridae</taxon>
        <taxon>Pentapetalae</taxon>
        <taxon>asterids</taxon>
        <taxon>campanulids</taxon>
        <taxon>Asterales</taxon>
        <taxon>Asteraceae</taxon>
        <taxon>Asteroideae</taxon>
        <taxon>Heliantheae alliance</taxon>
        <taxon>Heliantheae</taxon>
        <taxon>Ambrosia</taxon>
    </lineage>
</organism>
<comment type="caution">
    <text evidence="2">The sequence shown here is derived from an EMBL/GenBank/DDBJ whole genome shotgun (WGS) entry which is preliminary data.</text>
</comment>
<accession>A0AAD5D9Y8</accession>
<feature type="compositionally biased region" description="Polar residues" evidence="1">
    <location>
        <begin position="87"/>
        <end position="96"/>
    </location>
</feature>
<protein>
    <submittedName>
        <fullName evidence="2">Uncharacterized protein</fullName>
    </submittedName>
</protein>
<evidence type="ECO:0000313" key="3">
    <source>
        <dbReference type="Proteomes" id="UP001206925"/>
    </source>
</evidence>
<gene>
    <name evidence="2" type="ORF">M8C21_019540</name>
</gene>
<proteinExistence type="predicted"/>
<feature type="compositionally biased region" description="Polar residues" evidence="1">
    <location>
        <begin position="40"/>
        <end position="55"/>
    </location>
</feature>